<dbReference type="EMBL" id="AUZX01016060">
    <property type="protein sequence ID" value="EQD27251.1"/>
    <property type="molecule type" value="Genomic_DNA"/>
</dbReference>
<comment type="caution">
    <text evidence="2">The sequence shown here is derived from an EMBL/GenBank/DDBJ whole genome shotgun (WGS) entry which is preliminary data.</text>
</comment>
<reference evidence="2" key="2">
    <citation type="journal article" date="2014" name="ISME J.">
        <title>Microbial stratification in low pH oxic and suboxic macroscopic growths along an acid mine drainage.</title>
        <authorList>
            <person name="Mendez-Garcia C."/>
            <person name="Mesa V."/>
            <person name="Sprenger R.R."/>
            <person name="Richter M."/>
            <person name="Diez M.S."/>
            <person name="Solano J."/>
            <person name="Bargiela R."/>
            <person name="Golyshina O.V."/>
            <person name="Manteca A."/>
            <person name="Ramos J.L."/>
            <person name="Gallego J.R."/>
            <person name="Llorente I."/>
            <person name="Martins Dos Santos V.A."/>
            <person name="Jensen O.N."/>
            <person name="Pelaez A.I."/>
            <person name="Sanchez J."/>
            <person name="Ferrer M."/>
        </authorList>
    </citation>
    <scope>NUCLEOTIDE SEQUENCE</scope>
</reference>
<dbReference type="AlphaFoldDB" id="T0XWR1"/>
<feature type="region of interest" description="Disordered" evidence="1">
    <location>
        <begin position="1"/>
        <end position="27"/>
    </location>
</feature>
<reference evidence="2" key="1">
    <citation type="submission" date="2013-08" db="EMBL/GenBank/DDBJ databases">
        <authorList>
            <person name="Mendez C."/>
            <person name="Richter M."/>
            <person name="Ferrer M."/>
            <person name="Sanchez J."/>
        </authorList>
    </citation>
    <scope>NUCLEOTIDE SEQUENCE</scope>
</reference>
<gene>
    <name evidence="2" type="ORF">B1A_21725</name>
</gene>
<sequence>VTGELSALTNEGESTEKEIEHKSESLSDLRDSLEEKYSNLQSLLGGLNAKQNYVSQQIAKGTL</sequence>
<protein>
    <submittedName>
        <fullName evidence="2">Uncharacterized protein</fullName>
    </submittedName>
</protein>
<name>T0XWR1_9ZZZZ</name>
<proteinExistence type="predicted"/>
<feature type="non-terminal residue" evidence="2">
    <location>
        <position position="1"/>
    </location>
</feature>
<evidence type="ECO:0000313" key="2">
    <source>
        <dbReference type="EMBL" id="EQD27251.1"/>
    </source>
</evidence>
<accession>T0XWR1</accession>
<feature type="compositionally biased region" description="Basic and acidic residues" evidence="1">
    <location>
        <begin position="14"/>
        <end position="27"/>
    </location>
</feature>
<evidence type="ECO:0000256" key="1">
    <source>
        <dbReference type="SAM" id="MobiDB-lite"/>
    </source>
</evidence>
<organism evidence="2">
    <name type="scientific">mine drainage metagenome</name>
    <dbReference type="NCBI Taxonomy" id="410659"/>
    <lineage>
        <taxon>unclassified sequences</taxon>
        <taxon>metagenomes</taxon>
        <taxon>ecological metagenomes</taxon>
    </lineage>
</organism>